<dbReference type="InterPro" id="IPR006626">
    <property type="entry name" value="PbH1"/>
</dbReference>
<dbReference type="InterPro" id="IPR011050">
    <property type="entry name" value="Pectin_lyase_fold/virulence"/>
</dbReference>
<dbReference type="InterPro" id="IPR000743">
    <property type="entry name" value="Glyco_hydro_28"/>
</dbReference>
<dbReference type="AlphaFoldDB" id="A0A6A4QMX2"/>
<keyword evidence="5 9" id="KW-0378">Hydrolase</keyword>
<dbReference type="GO" id="GO:0004650">
    <property type="term" value="F:polygalacturonase activity"/>
    <property type="evidence" value="ECO:0007669"/>
    <property type="project" value="InterPro"/>
</dbReference>
<dbReference type="SUPFAM" id="SSF51126">
    <property type="entry name" value="Pectin lyase-like"/>
    <property type="match status" value="1"/>
</dbReference>
<proteinExistence type="inferred from homology"/>
<dbReference type="PANTHER" id="PTHR31375">
    <property type="match status" value="1"/>
</dbReference>
<evidence type="ECO:0000256" key="3">
    <source>
        <dbReference type="ARBA" id="ARBA00022512"/>
    </source>
</evidence>
<evidence type="ECO:0000256" key="6">
    <source>
        <dbReference type="ARBA" id="ARBA00023295"/>
    </source>
</evidence>
<comment type="similarity">
    <text evidence="2 9">Belongs to the glycosyl hydrolase 28 family.</text>
</comment>
<dbReference type="EMBL" id="WOCE01000004">
    <property type="protein sequence ID" value="KAE9615975.1"/>
    <property type="molecule type" value="Genomic_DNA"/>
</dbReference>
<evidence type="ECO:0000313" key="10">
    <source>
        <dbReference type="EMBL" id="KAE9615975.1"/>
    </source>
</evidence>
<keyword evidence="3" id="KW-0134">Cell wall</keyword>
<evidence type="ECO:0000256" key="4">
    <source>
        <dbReference type="ARBA" id="ARBA00022525"/>
    </source>
</evidence>
<dbReference type="OrthoDB" id="187139at2759"/>
<dbReference type="GO" id="GO:0071555">
    <property type="term" value="P:cell wall organization"/>
    <property type="evidence" value="ECO:0007669"/>
    <property type="project" value="UniProtKB-KW"/>
</dbReference>
<evidence type="ECO:0000256" key="1">
    <source>
        <dbReference type="ARBA" id="ARBA00004191"/>
    </source>
</evidence>
<gene>
    <name evidence="10" type="ORF">Lalb_Chr04g0260901</name>
</gene>
<dbReference type="Pfam" id="PF00295">
    <property type="entry name" value="Glyco_hydro_28"/>
    <property type="match status" value="1"/>
</dbReference>
<evidence type="ECO:0000256" key="2">
    <source>
        <dbReference type="ARBA" id="ARBA00008834"/>
    </source>
</evidence>
<accession>A0A6A4QMX2</accession>
<evidence type="ECO:0000256" key="5">
    <source>
        <dbReference type="ARBA" id="ARBA00022801"/>
    </source>
</evidence>
<sequence length="301" mass="32260">MSTNAWTKDKTKWIEFSNIDGLVINGGGQIDGNGPVWWKSCNALSLHKCNNLQLSHIQHLNSPKGHISIDECNYVTISNLIITAPIESKNTDGIDISKSKYIKIDNSTIATGDDCIAMGSGISNINITKVDCGPGHGISIGSLGKNGEYATVENVYVSGCNFNGTTNGARIKTWTDGSGYVRNVTFEHITLINTKNPIIIDQNYQDIVLNEIKNEGSGIEISGVTYKNVIGTSASEVAIKLDCSSSKGCNNIFMDEISITKEYEAGSSMSQPTVICKNVHGEAGSVKPPVPCLKTISHSAN</sequence>
<reference evidence="11" key="1">
    <citation type="journal article" date="2020" name="Nat. Commun.">
        <title>Genome sequence of the cluster root forming white lupin.</title>
        <authorList>
            <person name="Hufnagel B."/>
            <person name="Marques A."/>
            <person name="Soriano A."/>
            <person name="Marques L."/>
            <person name="Divol F."/>
            <person name="Doumas P."/>
            <person name="Sallet E."/>
            <person name="Mancinotti D."/>
            <person name="Carrere S."/>
            <person name="Marande W."/>
            <person name="Arribat S."/>
            <person name="Keller J."/>
            <person name="Huneau C."/>
            <person name="Blein T."/>
            <person name="Aime D."/>
            <person name="Laguerre M."/>
            <person name="Taylor J."/>
            <person name="Schubert V."/>
            <person name="Nelson M."/>
            <person name="Geu-Flores F."/>
            <person name="Crespi M."/>
            <person name="Gallardo-Guerrero K."/>
            <person name="Delaux P.-M."/>
            <person name="Salse J."/>
            <person name="Berges H."/>
            <person name="Guyot R."/>
            <person name="Gouzy J."/>
            <person name="Peret B."/>
        </authorList>
    </citation>
    <scope>NUCLEOTIDE SEQUENCE [LARGE SCALE GENOMIC DNA]</scope>
    <source>
        <strain evidence="11">cv. Amiga</strain>
    </source>
</reference>
<evidence type="ECO:0000256" key="7">
    <source>
        <dbReference type="ARBA" id="ARBA00023316"/>
    </source>
</evidence>
<feature type="active site" evidence="8">
    <location>
        <position position="136"/>
    </location>
</feature>
<dbReference type="Gene3D" id="2.160.20.10">
    <property type="entry name" value="Single-stranded right-handed beta-helix, Pectin lyase-like"/>
    <property type="match status" value="1"/>
</dbReference>
<dbReference type="InterPro" id="IPR012334">
    <property type="entry name" value="Pectin_lyas_fold"/>
</dbReference>
<keyword evidence="11" id="KW-1185">Reference proteome</keyword>
<protein>
    <submittedName>
        <fullName evidence="10">Putative polygalacturonase</fullName>
    </submittedName>
</protein>
<keyword evidence="7" id="KW-0961">Cell wall biogenesis/degradation</keyword>
<name>A0A6A4QMX2_LUPAL</name>
<keyword evidence="4" id="KW-0964">Secreted</keyword>
<evidence type="ECO:0000256" key="9">
    <source>
        <dbReference type="RuleBase" id="RU361169"/>
    </source>
</evidence>
<comment type="subcellular location">
    <subcellularLocation>
        <location evidence="1">Secreted</location>
        <location evidence="1">Cell wall</location>
    </subcellularLocation>
</comment>
<dbReference type="SMART" id="SM00710">
    <property type="entry name" value="PbH1"/>
    <property type="match status" value="4"/>
</dbReference>
<dbReference type="Proteomes" id="UP000447434">
    <property type="component" value="Chromosome 4"/>
</dbReference>
<comment type="caution">
    <text evidence="10">The sequence shown here is derived from an EMBL/GenBank/DDBJ whole genome shotgun (WGS) entry which is preliminary data.</text>
</comment>
<keyword evidence="6 9" id="KW-0326">Glycosidase</keyword>
<dbReference type="GO" id="GO:0005975">
    <property type="term" value="P:carbohydrate metabolic process"/>
    <property type="evidence" value="ECO:0007669"/>
    <property type="project" value="InterPro"/>
</dbReference>
<dbReference type="PROSITE" id="PS00502">
    <property type="entry name" value="POLYGALACTURONASE"/>
    <property type="match status" value="1"/>
</dbReference>
<organism evidence="10 11">
    <name type="scientific">Lupinus albus</name>
    <name type="common">White lupine</name>
    <name type="synonym">Lupinus termis</name>
    <dbReference type="NCBI Taxonomy" id="3870"/>
    <lineage>
        <taxon>Eukaryota</taxon>
        <taxon>Viridiplantae</taxon>
        <taxon>Streptophyta</taxon>
        <taxon>Embryophyta</taxon>
        <taxon>Tracheophyta</taxon>
        <taxon>Spermatophyta</taxon>
        <taxon>Magnoliopsida</taxon>
        <taxon>eudicotyledons</taxon>
        <taxon>Gunneridae</taxon>
        <taxon>Pentapetalae</taxon>
        <taxon>rosids</taxon>
        <taxon>fabids</taxon>
        <taxon>Fabales</taxon>
        <taxon>Fabaceae</taxon>
        <taxon>Papilionoideae</taxon>
        <taxon>50 kb inversion clade</taxon>
        <taxon>genistoids sensu lato</taxon>
        <taxon>core genistoids</taxon>
        <taxon>Genisteae</taxon>
        <taxon>Lupinus</taxon>
    </lineage>
</organism>
<evidence type="ECO:0000256" key="8">
    <source>
        <dbReference type="PROSITE-ProRule" id="PRU10052"/>
    </source>
</evidence>
<evidence type="ECO:0000313" key="11">
    <source>
        <dbReference type="Proteomes" id="UP000447434"/>
    </source>
</evidence>